<dbReference type="RefSeq" id="WP_183359548.1">
    <property type="nucleotide sequence ID" value="NZ_BLXZ01000001.1"/>
</dbReference>
<evidence type="ECO:0000313" key="2">
    <source>
        <dbReference type="Proteomes" id="UP000587586"/>
    </source>
</evidence>
<evidence type="ECO:0008006" key="3">
    <source>
        <dbReference type="Google" id="ProtNLM"/>
    </source>
</evidence>
<comment type="caution">
    <text evidence="1">The sequence shown here is derived from an EMBL/GenBank/DDBJ whole genome shotgun (WGS) entry which is preliminary data.</text>
</comment>
<keyword evidence="2" id="KW-1185">Reference proteome</keyword>
<dbReference type="PANTHER" id="PTHR39198">
    <property type="entry name" value="HYPOTHETICAL MEMBRANE PROTEIN, CONSERVED"/>
    <property type="match status" value="1"/>
</dbReference>
<sequence>MFLTAPSLAHAGFQPDLLVKLATEPDGAYLGAGVFESTAQLQSKSQPAFPGTPALFRVLVKNAGDQPDTILLQGTGTLSGTEIRFIDSDGVDRTAQLGAGFATPQLAPGESRSYLVQVTPTLFQLGASFRVSVQGTSLGDGSKLDQVKTETVACSSTAAVILSTPPDGFGPPGSVVNYPYTLTNVGNTTNSYTLSVSAPSGWNSALFADDGAGGGVAADAVRQAGETAPVTATGTLAPGTSFPFFLAVTIPSESSDGAHGDTQISVTGFGTTAADQVTTSAVNASILVSEAVRNLTTGGAFAANANVLPGELLEYRMAVTNAGTLPASSVNLTSPLPGNSSAVPGTLRIATSPSGDGPPCAAALCGTVQGAEGNLVARLGEGTTDSSGGTLQPGKTLYVFFRVQVE</sequence>
<proteinExistence type="predicted"/>
<dbReference type="NCBIfam" id="TIGR01451">
    <property type="entry name" value="B_ant_repeat"/>
    <property type="match status" value="1"/>
</dbReference>
<dbReference type="Proteomes" id="UP000587586">
    <property type="component" value="Unassembled WGS sequence"/>
</dbReference>
<evidence type="ECO:0000313" key="1">
    <source>
        <dbReference type="EMBL" id="GFO67031.1"/>
    </source>
</evidence>
<dbReference type="InterPro" id="IPR047589">
    <property type="entry name" value="DUF11_rpt"/>
</dbReference>
<organism evidence="1 2">
    <name type="scientific">Geomonas limicola</name>
    <dbReference type="NCBI Taxonomy" id="2740186"/>
    <lineage>
        <taxon>Bacteria</taxon>
        <taxon>Pseudomonadati</taxon>
        <taxon>Thermodesulfobacteriota</taxon>
        <taxon>Desulfuromonadia</taxon>
        <taxon>Geobacterales</taxon>
        <taxon>Geobacteraceae</taxon>
        <taxon>Geomonas</taxon>
    </lineage>
</organism>
<accession>A0A6V8N3K4</accession>
<dbReference type="PANTHER" id="PTHR39198:SF1">
    <property type="entry name" value="ALPHA-GALACTOSIDASE NEW3 DOMAIN-CONTAINING PROTEIN"/>
    <property type="match status" value="1"/>
</dbReference>
<protein>
    <recommendedName>
        <fullName evidence="3">DUF11 domain-containing protein</fullName>
    </recommendedName>
</protein>
<gene>
    <name evidence="1" type="ORF">GMLC_06100</name>
</gene>
<name>A0A6V8N3K4_9BACT</name>
<dbReference type="EMBL" id="BLXZ01000001">
    <property type="protein sequence ID" value="GFO67031.1"/>
    <property type="molecule type" value="Genomic_DNA"/>
</dbReference>
<dbReference type="AlphaFoldDB" id="A0A6V8N3K4"/>
<reference evidence="2" key="1">
    <citation type="submission" date="2020-06" db="EMBL/GenBank/DDBJ databases">
        <title>Draft genomic sequecing of Geomonas sp. Red745.</title>
        <authorList>
            <person name="Itoh H."/>
            <person name="Xu Z.X."/>
            <person name="Ushijima N."/>
            <person name="Masuda Y."/>
            <person name="Shiratori Y."/>
            <person name="Senoo K."/>
        </authorList>
    </citation>
    <scope>NUCLEOTIDE SEQUENCE [LARGE SCALE GENOMIC DNA]</scope>
    <source>
        <strain evidence="2">Red745</strain>
    </source>
</reference>